<feature type="compositionally biased region" description="Pro residues" evidence="1">
    <location>
        <begin position="62"/>
        <end position="74"/>
    </location>
</feature>
<evidence type="ECO:0000256" key="1">
    <source>
        <dbReference type="SAM" id="MobiDB-lite"/>
    </source>
</evidence>
<accession>A0A6P6BYP1</accession>
<name>A0A6P6BYP1_PTEVA</name>
<dbReference type="KEGG" id="pvp:111732386"/>
<evidence type="ECO:0000313" key="2">
    <source>
        <dbReference type="Proteomes" id="UP000515202"/>
    </source>
</evidence>
<proteinExistence type="predicted"/>
<dbReference type="RefSeq" id="XP_023380015.1">
    <property type="nucleotide sequence ID" value="XM_023524247.1"/>
</dbReference>
<protein>
    <submittedName>
        <fullName evidence="3">WAS/WASL-interacting protein family member 3-like</fullName>
    </submittedName>
</protein>
<reference evidence="3" key="1">
    <citation type="submission" date="2025-08" db="UniProtKB">
        <authorList>
            <consortium name="RefSeq"/>
        </authorList>
    </citation>
    <scope>IDENTIFICATION</scope>
    <source>
        <tissue evidence="3">Kidney</tissue>
    </source>
</reference>
<dbReference type="GeneID" id="111732386"/>
<dbReference type="Proteomes" id="UP000515202">
    <property type="component" value="Unplaced"/>
</dbReference>
<feature type="region of interest" description="Disordered" evidence="1">
    <location>
        <begin position="35"/>
        <end position="86"/>
    </location>
</feature>
<evidence type="ECO:0000313" key="3">
    <source>
        <dbReference type="RefSeq" id="XP_023380015.1"/>
    </source>
</evidence>
<gene>
    <name evidence="3" type="primary">LOC111732386</name>
</gene>
<dbReference type="AlphaFoldDB" id="A0A6P6BYP1"/>
<organism evidence="2 3">
    <name type="scientific">Pteropus vampyrus</name>
    <name type="common">Large flying fox</name>
    <dbReference type="NCBI Taxonomy" id="132908"/>
    <lineage>
        <taxon>Eukaryota</taxon>
        <taxon>Metazoa</taxon>
        <taxon>Chordata</taxon>
        <taxon>Craniata</taxon>
        <taxon>Vertebrata</taxon>
        <taxon>Euteleostomi</taxon>
        <taxon>Mammalia</taxon>
        <taxon>Eutheria</taxon>
        <taxon>Laurasiatheria</taxon>
        <taxon>Chiroptera</taxon>
        <taxon>Yinpterochiroptera</taxon>
        <taxon>Pteropodoidea</taxon>
        <taxon>Pteropodidae</taxon>
        <taxon>Pteropodinae</taxon>
        <taxon>Pteropus</taxon>
    </lineage>
</organism>
<dbReference type="OrthoDB" id="9838490at2759"/>
<sequence>MGMAQGPGEELAPRGRTGYSDAELVRAESKLFAALSAKQRHGRPPGVSALPRDPHPITLRPLPSPPPPPPPPRRPPAHSTHSPIMQRGNRCRLYVISGRRWLGRGWELAVLGGGRGEDTPRELVSQYQKRKLITNKEEIL</sequence>
<keyword evidence="2" id="KW-1185">Reference proteome</keyword>